<comment type="caution">
    <text evidence="2">The sequence shown here is derived from an EMBL/GenBank/DDBJ whole genome shotgun (WGS) entry which is preliminary data.</text>
</comment>
<organism evidence="2 3">
    <name type="scientific">Spirobacillus cienkowskii</name>
    <dbReference type="NCBI Taxonomy" id="495820"/>
    <lineage>
        <taxon>Bacteria</taxon>
        <taxon>Pseudomonadati</taxon>
        <taxon>Bdellovibrionota</taxon>
        <taxon>Oligoflexia</taxon>
        <taxon>Silvanigrellales</taxon>
        <taxon>Spirobacillus</taxon>
    </lineage>
</organism>
<dbReference type="Pfam" id="PF02325">
    <property type="entry name" value="CCB3_YggT"/>
    <property type="match status" value="1"/>
</dbReference>
<evidence type="ECO:0000313" key="3">
    <source>
        <dbReference type="Proteomes" id="UP000253934"/>
    </source>
</evidence>
<keyword evidence="1" id="KW-0472">Membrane</keyword>
<sequence length="99" mass="11173">MILIEIFFKIAYYLLYFYMLTLIISGVLSLVGANPLNPIVGFLNAITLPPCRYITRKFPRLLVRSQQGYYDLSPVVLILSIGSLMIAIQTIAAHLGFYV</sequence>
<protein>
    <submittedName>
        <fullName evidence="2">YggT family protein</fullName>
    </submittedName>
</protein>
<evidence type="ECO:0000313" key="2">
    <source>
        <dbReference type="EMBL" id="RDB36033.1"/>
    </source>
</evidence>
<keyword evidence="3" id="KW-1185">Reference proteome</keyword>
<dbReference type="RefSeq" id="WP_338634820.1">
    <property type="nucleotide sequence ID" value="NZ_CP146516.1"/>
</dbReference>
<reference evidence="2" key="1">
    <citation type="submission" date="2018-04" db="EMBL/GenBank/DDBJ databases">
        <title>Draft genome sequence of the Candidatus Spirobacillus cienkowskii, a pathogen of freshwater Daphnia species, reconstructed from hemolymph metagenomic reads.</title>
        <authorList>
            <person name="Bresciani L."/>
            <person name="Lemos L.N."/>
            <person name="Wale N."/>
            <person name="Lin J.Y."/>
            <person name="Fernandes G.R."/>
            <person name="Duffy M.A."/>
            <person name="Rodrigues J.M."/>
        </authorList>
    </citation>
    <scope>NUCLEOTIDE SEQUENCE [LARGE SCALE GENOMIC DNA]</scope>
    <source>
        <strain evidence="2">Binning01</strain>
    </source>
</reference>
<dbReference type="AlphaFoldDB" id="A0A369KWC8"/>
<dbReference type="EMBL" id="QOVW01000068">
    <property type="protein sequence ID" value="RDB36033.1"/>
    <property type="molecule type" value="Genomic_DNA"/>
</dbReference>
<name>A0A369KWC8_9BACT</name>
<keyword evidence="1" id="KW-0812">Transmembrane</keyword>
<feature type="transmembrane region" description="Helical" evidence="1">
    <location>
        <begin position="75"/>
        <end position="97"/>
    </location>
</feature>
<gene>
    <name evidence="2" type="ORF">DCC88_07000</name>
</gene>
<proteinExistence type="predicted"/>
<dbReference type="Proteomes" id="UP000253934">
    <property type="component" value="Unassembled WGS sequence"/>
</dbReference>
<accession>A0A369KWC8</accession>
<dbReference type="GO" id="GO:0016020">
    <property type="term" value="C:membrane"/>
    <property type="evidence" value="ECO:0007669"/>
    <property type="project" value="InterPro"/>
</dbReference>
<dbReference type="InterPro" id="IPR003425">
    <property type="entry name" value="CCB3/YggT"/>
</dbReference>
<evidence type="ECO:0000256" key="1">
    <source>
        <dbReference type="SAM" id="Phobius"/>
    </source>
</evidence>
<feature type="transmembrane region" description="Helical" evidence="1">
    <location>
        <begin position="12"/>
        <end position="33"/>
    </location>
</feature>
<keyword evidence="1" id="KW-1133">Transmembrane helix</keyword>